<evidence type="ECO:0000313" key="3">
    <source>
        <dbReference type="EMBL" id="PKR53368.1"/>
    </source>
</evidence>
<dbReference type="PANTHER" id="PTHR33178:SF10">
    <property type="entry name" value="STRESS-RESPONSE A_B BARREL DOMAIN-CONTAINING PROTEIN"/>
    <property type="match status" value="1"/>
</dbReference>
<feature type="domain" description="Stress-response A/B barrel" evidence="2">
    <location>
        <begin position="2"/>
        <end position="100"/>
    </location>
</feature>
<dbReference type="SUPFAM" id="SSF54909">
    <property type="entry name" value="Dimeric alpha+beta barrel"/>
    <property type="match status" value="1"/>
</dbReference>
<dbReference type="OrthoDB" id="9816070at2"/>
<comment type="subunit">
    <text evidence="1">Homodimer.</text>
</comment>
<dbReference type="InterPro" id="IPR044662">
    <property type="entry name" value="HS1/DABB1-like"/>
</dbReference>
<dbReference type="RefSeq" id="WP_101267905.1">
    <property type="nucleotide sequence ID" value="NZ_NWTK01000009.1"/>
</dbReference>
<dbReference type="SMART" id="SM00886">
    <property type="entry name" value="Dabb"/>
    <property type="match status" value="1"/>
</dbReference>
<organism evidence="3 4">
    <name type="scientific">Thalassospira marina</name>
    <dbReference type="NCBI Taxonomy" id="2048283"/>
    <lineage>
        <taxon>Bacteria</taxon>
        <taxon>Pseudomonadati</taxon>
        <taxon>Pseudomonadota</taxon>
        <taxon>Alphaproteobacteria</taxon>
        <taxon>Rhodospirillales</taxon>
        <taxon>Thalassospiraceae</taxon>
        <taxon>Thalassospira</taxon>
    </lineage>
</organism>
<dbReference type="Proteomes" id="UP000233597">
    <property type="component" value="Unassembled WGS sequence"/>
</dbReference>
<dbReference type="EMBL" id="NWTK01000009">
    <property type="protein sequence ID" value="PKR53368.1"/>
    <property type="molecule type" value="Genomic_DNA"/>
</dbReference>
<evidence type="ECO:0000256" key="1">
    <source>
        <dbReference type="ARBA" id="ARBA00011738"/>
    </source>
</evidence>
<protein>
    <submittedName>
        <fullName evidence="3">Stress responsive protein</fullName>
    </submittedName>
</protein>
<accession>A0A2N3KS24</accession>
<evidence type="ECO:0000313" key="4">
    <source>
        <dbReference type="Proteomes" id="UP000233597"/>
    </source>
</evidence>
<dbReference type="PROSITE" id="PS51502">
    <property type="entry name" value="S_R_A_B_BARREL"/>
    <property type="match status" value="1"/>
</dbReference>
<comment type="caution">
    <text evidence="3">The sequence shown here is derived from an EMBL/GenBank/DDBJ whole genome shotgun (WGS) entry which is preliminary data.</text>
</comment>
<sequence>MIRHIVLVNFKSDVSAETIQSLFDRLADLRSQLPGMRDFDASPSISPEGLEQGFNHGICIDFVDEAARDEYLVLPDHKALGAELVGLAEGGLKGLVVFDLKIG</sequence>
<dbReference type="PANTHER" id="PTHR33178">
    <property type="match status" value="1"/>
</dbReference>
<proteinExistence type="predicted"/>
<evidence type="ECO:0000259" key="2">
    <source>
        <dbReference type="PROSITE" id="PS51502"/>
    </source>
</evidence>
<dbReference type="Gene3D" id="3.30.70.100">
    <property type="match status" value="1"/>
</dbReference>
<name>A0A2N3KS24_9PROT</name>
<reference evidence="3 4" key="1">
    <citation type="submission" date="2017-09" db="EMBL/GenBank/DDBJ databases">
        <title>Biodiversity and function of Thalassospira species in the particle-attached aromatic-hydrocarbon-degrading consortia from the surface seawater of the South China Sea.</title>
        <authorList>
            <person name="Dong C."/>
            <person name="Liu R."/>
            <person name="Shao Z."/>
        </authorList>
    </citation>
    <scope>NUCLEOTIDE SEQUENCE [LARGE SCALE GENOMIC DNA]</scope>
    <source>
        <strain evidence="3 4">CSC1P2</strain>
    </source>
</reference>
<dbReference type="AlphaFoldDB" id="A0A2N3KS24"/>
<dbReference type="InterPro" id="IPR013097">
    <property type="entry name" value="Dabb"/>
</dbReference>
<dbReference type="Pfam" id="PF07876">
    <property type="entry name" value="Dabb"/>
    <property type="match status" value="1"/>
</dbReference>
<dbReference type="InterPro" id="IPR011008">
    <property type="entry name" value="Dimeric_a/b-barrel"/>
</dbReference>
<gene>
    <name evidence="3" type="ORF">COO20_14840</name>
</gene>